<dbReference type="AlphaFoldDB" id="A0A3S8ZSC3"/>
<keyword evidence="1" id="KW-0472">Membrane</keyword>
<dbReference type="EMBL" id="CP034433">
    <property type="protein sequence ID" value="AZN36354.1"/>
    <property type="molecule type" value="Genomic_DNA"/>
</dbReference>
<feature type="transmembrane region" description="Helical" evidence="1">
    <location>
        <begin position="411"/>
        <end position="432"/>
    </location>
</feature>
<accession>A0A3S8ZSC3</accession>
<gene>
    <name evidence="2" type="ORF">EJO50_07545</name>
</gene>
<name>A0A3S8ZSC3_9NEIS</name>
<keyword evidence="1" id="KW-0812">Transmembrane</keyword>
<evidence type="ECO:0000313" key="2">
    <source>
        <dbReference type="EMBL" id="AZN36354.1"/>
    </source>
</evidence>
<sequence>MLNFRPKGDSDRCTVFVGYSIKFDLNQLTALIEDAIAHEKILYLICVDFDFFKIDCKSGLKGICFVGCTFRNSVSVENIRDGYCVEISRCRFAKGTGLTIESVSVSNVSIYNNNVDFECEQNDDWLVSSLLGDVKLHHDTLLIYRSWVDRLMVGGTNLCLEVRDSVVEHKIDVVDIGTQEEYKDIVIVGASILAVSSEFSNCFVKYLCFNDCNNPREGLVLPRNESSYLFFSDSIISRFEMKNSDFEGAKFGLENIPILTIEISESSMPDRFDLFMAKRKNDEGSERYRLVHFLSIQDSDIGDLNCVGREFGQALNFSGSTFYGLPIFYDVKIPQGCIFPPASDFLMKEGPEAEKVYRTLRLAMESQRARHEEGMFYALEQNVIQAKKGRFEKIATLGFWYKILSDYGTSYAISLAWIVGSGFVFSIAYALIVSPVYGLSYSVNYELLANSFIFSLQQIVLPFYSVKGLEPLIVKSEE</sequence>
<protein>
    <recommendedName>
        <fullName evidence="4">Pentapeptide repeat-containing protein</fullName>
    </recommendedName>
</protein>
<dbReference type="Proteomes" id="UP000282438">
    <property type="component" value="Chromosome"/>
</dbReference>
<dbReference type="RefSeq" id="WP_125972956.1">
    <property type="nucleotide sequence ID" value="NZ_CP034433.1"/>
</dbReference>
<evidence type="ECO:0000313" key="3">
    <source>
        <dbReference type="Proteomes" id="UP000282438"/>
    </source>
</evidence>
<proteinExistence type="predicted"/>
<evidence type="ECO:0008006" key="4">
    <source>
        <dbReference type="Google" id="ProtNLM"/>
    </source>
</evidence>
<organism evidence="2 3">
    <name type="scientific">Iodobacter ciconiae</name>
    <dbReference type="NCBI Taxonomy" id="2496266"/>
    <lineage>
        <taxon>Bacteria</taxon>
        <taxon>Pseudomonadati</taxon>
        <taxon>Pseudomonadota</taxon>
        <taxon>Betaproteobacteria</taxon>
        <taxon>Neisseriales</taxon>
        <taxon>Chitinibacteraceae</taxon>
        <taxon>Iodobacter</taxon>
    </lineage>
</organism>
<reference evidence="2 3" key="1">
    <citation type="submission" date="2018-12" db="EMBL/GenBank/DDBJ databases">
        <title>Complete genome sequence of Iodobacter sp. H11R3.</title>
        <authorList>
            <person name="Bae J.-W."/>
        </authorList>
    </citation>
    <scope>NUCLEOTIDE SEQUENCE [LARGE SCALE GENOMIC DNA]</scope>
    <source>
        <strain evidence="2 3">H11R3</strain>
    </source>
</reference>
<keyword evidence="3" id="KW-1185">Reference proteome</keyword>
<dbReference type="KEGG" id="iod:EJO50_07545"/>
<keyword evidence="1" id="KW-1133">Transmembrane helix</keyword>
<evidence type="ECO:0000256" key="1">
    <source>
        <dbReference type="SAM" id="Phobius"/>
    </source>
</evidence>